<organism evidence="1 2">
    <name type="scientific">Pseudomonas piscis</name>
    <dbReference type="NCBI Taxonomy" id="2614538"/>
    <lineage>
        <taxon>Bacteria</taxon>
        <taxon>Pseudomonadati</taxon>
        <taxon>Pseudomonadota</taxon>
        <taxon>Gammaproteobacteria</taxon>
        <taxon>Pseudomonadales</taxon>
        <taxon>Pseudomonadaceae</taxon>
        <taxon>Pseudomonas</taxon>
    </lineage>
</organism>
<reference evidence="1 2" key="1">
    <citation type="submission" date="2019-10" db="EMBL/GenBank/DDBJ databases">
        <title>Pseudomonas dajingensis sp. nov., isolated from the profound head ulcers of farmed Murray cod (Maccullochella peelii peelii).</title>
        <authorList>
            <person name="Liu Y."/>
        </authorList>
    </citation>
    <scope>NUCLEOTIDE SEQUENCE [LARGE SCALE GENOMIC DNA]</scope>
    <source>
        <strain evidence="1 2">MC042</strain>
    </source>
</reference>
<dbReference type="EMBL" id="WHUV01000002">
    <property type="protein sequence ID" value="MQA54126.1"/>
    <property type="molecule type" value="Genomic_DNA"/>
</dbReference>
<gene>
    <name evidence="1" type="ORF">GDH07_12475</name>
</gene>
<protein>
    <submittedName>
        <fullName evidence="1">Uncharacterized protein</fullName>
    </submittedName>
</protein>
<dbReference type="RefSeq" id="WP_152897717.1">
    <property type="nucleotide sequence ID" value="NZ_CP191492.1"/>
</dbReference>
<comment type="caution">
    <text evidence="1">The sequence shown here is derived from an EMBL/GenBank/DDBJ whole genome shotgun (WGS) entry which is preliminary data.</text>
</comment>
<evidence type="ECO:0000313" key="2">
    <source>
        <dbReference type="Proteomes" id="UP000486534"/>
    </source>
</evidence>
<sequence>MDAQEFVALWKAEKRLVQEELRHGTGAAAQQFRALELSKGQSQKLWEAMDTALTDVFYSLLLGLDGAAAIGGEQHDYQLREEGGNLISGNGEIEAEAFEQFHS</sequence>
<dbReference type="Proteomes" id="UP000486534">
    <property type="component" value="Unassembled WGS sequence"/>
</dbReference>
<evidence type="ECO:0000313" key="1">
    <source>
        <dbReference type="EMBL" id="MQA54126.1"/>
    </source>
</evidence>
<name>A0A7X1PL15_9PSED</name>
<proteinExistence type="predicted"/>
<dbReference type="AlphaFoldDB" id="A0A7X1PL15"/>
<accession>A0A7X1PL15</accession>